<evidence type="ECO:0000313" key="1">
    <source>
        <dbReference type="EMBL" id="QHT35255.1"/>
    </source>
</evidence>
<name>A0A6C0F7W6_9ZZZZ</name>
<organism evidence="1">
    <name type="scientific">viral metagenome</name>
    <dbReference type="NCBI Taxonomy" id="1070528"/>
    <lineage>
        <taxon>unclassified sequences</taxon>
        <taxon>metagenomes</taxon>
        <taxon>organismal metagenomes</taxon>
    </lineage>
</organism>
<proteinExistence type="predicted"/>
<sequence length="151" mass="17386">MTYEDIESVSDSESEIEVDSELWANVDVEPSIADSDKRVSKQQYQAELKSSDPDYYVVTKRVGKKMKRIELYSTRSNPGRLIRNPVAGYKSNDRVGTFAERSYFKIRMTSIGDGVEPITLYYDSPEGYEKHLHTTVSHEIKTAWRSRFTSN</sequence>
<accession>A0A6C0F7W6</accession>
<dbReference type="AlphaFoldDB" id="A0A6C0F7W6"/>
<protein>
    <submittedName>
        <fullName evidence="1">Uncharacterized protein</fullName>
    </submittedName>
</protein>
<dbReference type="EMBL" id="MN739015">
    <property type="protein sequence ID" value="QHT35255.1"/>
    <property type="molecule type" value="Genomic_DNA"/>
</dbReference>
<reference evidence="1" key="1">
    <citation type="journal article" date="2020" name="Nature">
        <title>Giant virus diversity and host interactions through global metagenomics.</title>
        <authorList>
            <person name="Schulz F."/>
            <person name="Roux S."/>
            <person name="Paez-Espino D."/>
            <person name="Jungbluth S."/>
            <person name="Walsh D.A."/>
            <person name="Denef V.J."/>
            <person name="McMahon K.D."/>
            <person name="Konstantinidis K.T."/>
            <person name="Eloe-Fadrosh E.A."/>
            <person name="Kyrpides N.C."/>
            <person name="Woyke T."/>
        </authorList>
    </citation>
    <scope>NUCLEOTIDE SEQUENCE</scope>
    <source>
        <strain evidence="1">GVMAG-M-3300009180-1</strain>
    </source>
</reference>